<organism evidence="5 6">
    <name type="scientific">Sphingomonas psychrolutea</name>
    <dbReference type="NCBI Taxonomy" id="1259676"/>
    <lineage>
        <taxon>Bacteria</taxon>
        <taxon>Pseudomonadati</taxon>
        <taxon>Pseudomonadota</taxon>
        <taxon>Alphaproteobacteria</taxon>
        <taxon>Sphingomonadales</taxon>
        <taxon>Sphingomonadaceae</taxon>
        <taxon>Sphingomonas</taxon>
    </lineage>
</organism>
<evidence type="ECO:0000256" key="3">
    <source>
        <dbReference type="ARBA" id="ARBA00022752"/>
    </source>
</evidence>
<keyword evidence="3" id="KW-0583">PHB biosynthesis</keyword>
<sequence length="117" mass="12454">MANPPDPGALFRDMLGQWEQMTNQFGGEALKTGEFARVMQGANAAAMQAQGATHQVMDRALAAANMPSRSEVADISARLARIEEAVARIEGIVMAQAGIAPPPRPKPKRTRTAPTKS</sequence>
<dbReference type="EMBL" id="BMDW01000017">
    <property type="protein sequence ID" value="GGA54984.1"/>
    <property type="molecule type" value="Genomic_DNA"/>
</dbReference>
<dbReference type="Pfam" id="PF09712">
    <property type="entry name" value="PHA_synth_III_E"/>
    <property type="match status" value="1"/>
</dbReference>
<reference evidence="6" key="1">
    <citation type="journal article" date="2019" name="Int. J. Syst. Evol. Microbiol.">
        <title>The Global Catalogue of Microorganisms (GCM) 10K type strain sequencing project: providing services to taxonomists for standard genome sequencing and annotation.</title>
        <authorList>
            <consortium name="The Broad Institute Genomics Platform"/>
            <consortium name="The Broad Institute Genome Sequencing Center for Infectious Disease"/>
            <person name="Wu L."/>
            <person name="Ma J."/>
        </authorList>
    </citation>
    <scope>NUCLEOTIDE SEQUENCE [LARGE SCALE GENOMIC DNA]</scope>
    <source>
        <strain evidence="6">CGMCC 1.10106</strain>
    </source>
</reference>
<evidence type="ECO:0000256" key="4">
    <source>
        <dbReference type="SAM" id="MobiDB-lite"/>
    </source>
</evidence>
<evidence type="ECO:0000256" key="2">
    <source>
        <dbReference type="ARBA" id="ARBA00019066"/>
    </source>
</evidence>
<evidence type="ECO:0000256" key="1">
    <source>
        <dbReference type="ARBA" id="ARBA00004683"/>
    </source>
</evidence>
<dbReference type="RefSeq" id="WP_188448308.1">
    <property type="nucleotide sequence ID" value="NZ_BMDW01000017.1"/>
</dbReference>
<evidence type="ECO:0000313" key="5">
    <source>
        <dbReference type="EMBL" id="GGA54984.1"/>
    </source>
</evidence>
<proteinExistence type="predicted"/>
<dbReference type="Proteomes" id="UP000618591">
    <property type="component" value="Unassembled WGS sequence"/>
</dbReference>
<accession>A0ABQ1H0V9</accession>
<dbReference type="InterPro" id="IPR010123">
    <property type="entry name" value="PHA_synth_III_E"/>
</dbReference>
<protein>
    <recommendedName>
        <fullName evidence="2">Poly(3-hydroxyalkanoate) polymerase subunit PhaE</fullName>
    </recommendedName>
</protein>
<gene>
    <name evidence="5" type="ORF">GCM10011395_26760</name>
</gene>
<comment type="caution">
    <text evidence="5">The sequence shown here is derived from an EMBL/GenBank/DDBJ whole genome shotgun (WGS) entry which is preliminary data.</text>
</comment>
<evidence type="ECO:0000313" key="6">
    <source>
        <dbReference type="Proteomes" id="UP000618591"/>
    </source>
</evidence>
<keyword evidence="6" id="KW-1185">Reference proteome</keyword>
<comment type="pathway">
    <text evidence="1">Biopolymer metabolism; poly-(R)-3-hydroxybutanoate biosynthesis.</text>
</comment>
<feature type="region of interest" description="Disordered" evidence="4">
    <location>
        <begin position="97"/>
        <end position="117"/>
    </location>
</feature>
<name>A0ABQ1H0V9_9SPHN</name>